<accession>A0A2P8VQM1</accession>
<evidence type="ECO:0000313" key="4">
    <source>
        <dbReference type="Proteomes" id="UP000240212"/>
    </source>
</evidence>
<comment type="caution">
    <text evidence="3">The sequence shown here is derived from an EMBL/GenBank/DDBJ whole genome shotgun (WGS) entry which is preliminary data.</text>
</comment>
<dbReference type="PANTHER" id="PTHR33840:SF1">
    <property type="entry name" value="TLE1 PHOSPHOLIPASE DOMAIN-CONTAINING PROTEIN"/>
    <property type="match status" value="1"/>
</dbReference>
<reference evidence="3 4" key="1">
    <citation type="submission" date="2018-03" db="EMBL/GenBank/DDBJ databases">
        <title>Draft genome sequence of the first documented clinical Siccibacter turicensis isolate in Austria.</title>
        <authorList>
            <person name="Lepuschitz S."/>
            <person name="Pekard-Amenitsch S."/>
            <person name="Haunold R."/>
            <person name="Schill S."/>
            <person name="Mach R."/>
            <person name="Allerberger F."/>
            <person name="Ruppitsch W."/>
            <person name="Forsythe S.J."/>
        </authorList>
    </citation>
    <scope>NUCLEOTIDE SEQUENCE [LARGE SCALE GENOMIC DNA]</scope>
    <source>
        <strain evidence="3 4">6100069499-17</strain>
    </source>
</reference>
<gene>
    <name evidence="3" type="ORF">C7G83_03620</name>
</gene>
<name>A0A2P8VQM1_9ENTR</name>
<evidence type="ECO:0000259" key="2">
    <source>
        <dbReference type="Pfam" id="PF22137"/>
    </source>
</evidence>
<proteinExistence type="predicted"/>
<protein>
    <recommendedName>
        <fullName evidence="5">DUF2235 domain-containing protein</fullName>
    </recommendedName>
</protein>
<organism evidence="3 4">
    <name type="scientific">Siccibacter turicensis</name>
    <dbReference type="NCBI Taxonomy" id="357233"/>
    <lineage>
        <taxon>Bacteria</taxon>
        <taxon>Pseudomonadati</taxon>
        <taxon>Pseudomonadota</taxon>
        <taxon>Gammaproteobacteria</taxon>
        <taxon>Enterobacterales</taxon>
        <taxon>Enterobacteriaceae</taxon>
        <taxon>Siccibacter</taxon>
    </lineage>
</organism>
<feature type="domain" description="T6SS Phospholipase effector Tle1-like C-terminal" evidence="2">
    <location>
        <begin position="420"/>
        <end position="669"/>
    </location>
</feature>
<evidence type="ECO:0008006" key="5">
    <source>
        <dbReference type="Google" id="ProtNLM"/>
    </source>
</evidence>
<dbReference type="RefSeq" id="WP_106876237.1">
    <property type="nucleotide sequence ID" value="NZ_PYEP01000001.1"/>
</dbReference>
<dbReference type="InterPro" id="IPR054388">
    <property type="entry name" value="Tle1-like_C"/>
</dbReference>
<dbReference type="Pfam" id="PF09994">
    <property type="entry name" value="T6SS_Tle1-like_cat"/>
    <property type="match status" value="2"/>
</dbReference>
<dbReference type="InterPro" id="IPR018712">
    <property type="entry name" value="Tle1-like_cat"/>
</dbReference>
<keyword evidence="4" id="KW-1185">Reference proteome</keyword>
<dbReference type="AlphaFoldDB" id="A0A2P8VQM1"/>
<evidence type="ECO:0000259" key="1">
    <source>
        <dbReference type="Pfam" id="PF09994"/>
    </source>
</evidence>
<feature type="domain" description="T6SS Phospholipase effector Tle1-like catalytic" evidence="1">
    <location>
        <begin position="257"/>
        <end position="375"/>
    </location>
</feature>
<sequence>MSEINNQPVWLPPPFPTDGRTYLSNQQVVDNTRLLNAEEREYHQQLCIAAGRRVMPPCCKSVHISLFFDGTNNNEKRNTEIDTPPHPSNIARLYHASYRGEEAETAGYHSYYMPGVGTPFPEIGERDFSDEGLMYATGGEARINWALIRIVNAFSRELTKGKVNDDYAQSLIFDQLILPVGLHGSARRKAVFDGLFANLRRKVKYHQPKLLKVKLFIYGFSRGAAEARTFMNWLTDIFDTPEQAGEVQGPSLLGLPVCIEFVGLLDTVASVGIAHVAPQMDGHMGWADNTQALPDATRWPGLLKRCYHFVSAHEQRLCFPLDSVRRTNGTYPPGTVEVIYPGVHSDVGGGYSPGDQGKARQGEQLLSQITLHDMYSLAFNAGAPLTYPEQDVVNKFEHHHHYKIFSPLSKSEFYISQDVIQRFNAWRFTLNIAPEAETAAGEGYVPLTSSAPLEAVVEAQTAWLTAWRIGRYANGSYARQPFYQAAKAWSYDEDPQRYDENVRARQERQRKIELRRLNGEHQLPGEPIFDPAMNCRQLAEAAQEFAEDYRSGALTVGLARKSHSIAQLWLDDVAGKAVYVINVDDEAAEYQRIKTQATSLLNRLFADDTGRKVDDNEMARVCALFDEQIHDSRAWFMHSTLGAREMWSGYFRYRMIYSGDRANKAMTLFDIGKQGLNLVTGLFLFNLTANDHATAAQEKAVPVGNTSPVRRVNNVSESIIQAVREAIIRRSRKLLRDTLSGLPVPLASDRGNRQGSCCIIPVQGESGADTQIQTALTSPVRDVMWLRDEGARVLEIKWQQRKALVWKMMNEESGRAEV</sequence>
<dbReference type="PANTHER" id="PTHR33840">
    <property type="match status" value="1"/>
</dbReference>
<dbReference type="Pfam" id="PF22137">
    <property type="entry name" value="T6SS_Tle1-like_C"/>
    <property type="match status" value="1"/>
</dbReference>
<feature type="domain" description="T6SS Phospholipase effector Tle1-like catalytic" evidence="1">
    <location>
        <begin position="65"/>
        <end position="236"/>
    </location>
</feature>
<dbReference type="EMBL" id="PYEP01000001">
    <property type="protein sequence ID" value="PSN09841.1"/>
    <property type="molecule type" value="Genomic_DNA"/>
</dbReference>
<dbReference type="Proteomes" id="UP000240212">
    <property type="component" value="Unassembled WGS sequence"/>
</dbReference>
<evidence type="ECO:0000313" key="3">
    <source>
        <dbReference type="EMBL" id="PSN09841.1"/>
    </source>
</evidence>
<dbReference type="OrthoDB" id="4378831at2"/>